<dbReference type="SUPFAM" id="SSF48695">
    <property type="entry name" value="Multiheme cytochromes"/>
    <property type="match status" value="1"/>
</dbReference>
<dbReference type="RefSeq" id="WP_069644200.1">
    <property type="nucleotide sequence ID" value="NZ_MIJE01000034.1"/>
</dbReference>
<dbReference type="Proteomes" id="UP000094296">
    <property type="component" value="Unassembled WGS sequence"/>
</dbReference>
<evidence type="ECO:0008006" key="3">
    <source>
        <dbReference type="Google" id="ProtNLM"/>
    </source>
</evidence>
<gene>
    <name evidence="1" type="ORF">BHF68_11090</name>
</gene>
<dbReference type="InterPro" id="IPR036280">
    <property type="entry name" value="Multihaem_cyt_sf"/>
</dbReference>
<accession>A0A1E5G0E4</accession>
<reference evidence="1 2" key="1">
    <citation type="submission" date="2016-09" db="EMBL/GenBank/DDBJ databases">
        <title>Draft genome sequence for the type strain of Desulfuribacillus alkaliarsenatis AHT28, an obligately anaerobic, sulfidogenic bacterium isolated from Russian soda lake sediments.</title>
        <authorList>
            <person name="Abin C.A."/>
            <person name="Hollibaugh J.T."/>
        </authorList>
    </citation>
    <scope>NUCLEOTIDE SEQUENCE [LARGE SCALE GENOMIC DNA]</scope>
    <source>
        <strain evidence="1 2">AHT28</strain>
    </source>
</reference>
<protein>
    <recommendedName>
        <fullName evidence="3">C_GCAxxG_C_C family protein</fullName>
    </recommendedName>
</protein>
<dbReference type="AlphaFoldDB" id="A0A1E5G0E4"/>
<dbReference type="EMBL" id="MIJE01000034">
    <property type="protein sequence ID" value="OEF95927.1"/>
    <property type="molecule type" value="Genomic_DNA"/>
</dbReference>
<dbReference type="Pfam" id="PF09719">
    <property type="entry name" value="C_GCAxxG_C_C"/>
    <property type="match status" value="1"/>
</dbReference>
<dbReference type="NCBIfam" id="TIGR01909">
    <property type="entry name" value="C_GCAxxG_C_C"/>
    <property type="match status" value="1"/>
</dbReference>
<dbReference type="InterPro" id="IPR010181">
    <property type="entry name" value="CGCAxxGCC_motif"/>
</dbReference>
<sequence length="139" mass="15539">MEYSSSAKEYAKDIFKQSDNCCKSMILTSIQLFDIPLPKEVANMGAFFRKGLAETGCICGALAGGMMIIGYVLHDHPKGLEAAKEFERRFKERNTATCCRVIHKKQGLMNRFTGNGCCELTGDAARDLFELIHKYKEEG</sequence>
<proteinExistence type="predicted"/>
<keyword evidence="2" id="KW-1185">Reference proteome</keyword>
<name>A0A1E5G0E4_9FIRM</name>
<organism evidence="1 2">
    <name type="scientific">Desulfuribacillus alkaliarsenatis</name>
    <dbReference type="NCBI Taxonomy" id="766136"/>
    <lineage>
        <taxon>Bacteria</taxon>
        <taxon>Bacillati</taxon>
        <taxon>Bacillota</taxon>
        <taxon>Desulfuribacillia</taxon>
        <taxon>Desulfuribacillales</taxon>
        <taxon>Desulfuribacillaceae</taxon>
        <taxon>Desulfuribacillus</taxon>
    </lineage>
</organism>
<evidence type="ECO:0000313" key="1">
    <source>
        <dbReference type="EMBL" id="OEF95927.1"/>
    </source>
</evidence>
<evidence type="ECO:0000313" key="2">
    <source>
        <dbReference type="Proteomes" id="UP000094296"/>
    </source>
</evidence>
<comment type="caution">
    <text evidence="1">The sequence shown here is derived from an EMBL/GenBank/DDBJ whole genome shotgun (WGS) entry which is preliminary data.</text>
</comment>
<dbReference type="STRING" id="766136.BHF68_11090"/>